<dbReference type="EMBL" id="JAVBIK010000001">
    <property type="protein sequence ID" value="MDT7517991.1"/>
    <property type="molecule type" value="Genomic_DNA"/>
</dbReference>
<name>A0ABU3KJN1_9BURK</name>
<dbReference type="SMART" id="SM00450">
    <property type="entry name" value="RHOD"/>
    <property type="match status" value="1"/>
</dbReference>
<organism evidence="2 3">
    <name type="scientific">Rhodoferax potami</name>
    <dbReference type="NCBI Taxonomy" id="3068338"/>
    <lineage>
        <taxon>Bacteria</taxon>
        <taxon>Pseudomonadati</taxon>
        <taxon>Pseudomonadota</taxon>
        <taxon>Betaproteobacteria</taxon>
        <taxon>Burkholderiales</taxon>
        <taxon>Comamonadaceae</taxon>
        <taxon>Rhodoferax</taxon>
    </lineage>
</organism>
<evidence type="ECO:0000313" key="3">
    <source>
        <dbReference type="Proteomes" id="UP001321700"/>
    </source>
</evidence>
<gene>
    <name evidence="2" type="ORF">RAE19_04435</name>
</gene>
<dbReference type="PANTHER" id="PTHR43031">
    <property type="entry name" value="FAD-DEPENDENT OXIDOREDUCTASE"/>
    <property type="match status" value="1"/>
</dbReference>
<dbReference type="RefSeq" id="WP_313873776.1">
    <property type="nucleotide sequence ID" value="NZ_JAVBIK010000001.1"/>
</dbReference>
<dbReference type="InterPro" id="IPR001763">
    <property type="entry name" value="Rhodanese-like_dom"/>
</dbReference>
<dbReference type="InterPro" id="IPR036873">
    <property type="entry name" value="Rhodanese-like_dom_sf"/>
</dbReference>
<dbReference type="Gene3D" id="3.40.250.10">
    <property type="entry name" value="Rhodanese-like domain"/>
    <property type="match status" value="1"/>
</dbReference>
<accession>A0ABU3KJN1</accession>
<dbReference type="SUPFAM" id="SSF52821">
    <property type="entry name" value="Rhodanese/Cell cycle control phosphatase"/>
    <property type="match status" value="1"/>
</dbReference>
<dbReference type="Pfam" id="PF00581">
    <property type="entry name" value="Rhodanese"/>
    <property type="match status" value="1"/>
</dbReference>
<proteinExistence type="predicted"/>
<keyword evidence="3" id="KW-1185">Reference proteome</keyword>
<dbReference type="InterPro" id="IPR050229">
    <property type="entry name" value="GlpE_sulfurtransferase"/>
</dbReference>
<reference evidence="2 3" key="1">
    <citation type="submission" date="2023-08" db="EMBL/GenBank/DDBJ databases">
        <title>Rhodoferax potami sp. nov. and Rhodoferax mekongensis sp. nov., isolated from the Mekong River in Thailand.</title>
        <authorList>
            <person name="Kitikhun S."/>
            <person name="Charoenyingcharoen P."/>
            <person name="Siriarchawattana P."/>
            <person name="Likhitrattanapisal S."/>
            <person name="Nilsakha T."/>
            <person name="Chanpet A."/>
            <person name="Rattanawaree P."/>
            <person name="Ingsriswang S."/>
        </authorList>
    </citation>
    <scope>NUCLEOTIDE SEQUENCE [LARGE SCALE GENOMIC DNA]</scope>
    <source>
        <strain evidence="2 3">TBRC 17660</strain>
    </source>
</reference>
<dbReference type="PROSITE" id="PS50206">
    <property type="entry name" value="RHODANESE_3"/>
    <property type="match status" value="1"/>
</dbReference>
<dbReference type="Proteomes" id="UP001321700">
    <property type="component" value="Unassembled WGS sequence"/>
</dbReference>
<evidence type="ECO:0000313" key="2">
    <source>
        <dbReference type="EMBL" id="MDT7517991.1"/>
    </source>
</evidence>
<feature type="domain" description="Rhodanese" evidence="1">
    <location>
        <begin position="19"/>
        <end position="111"/>
    </location>
</feature>
<evidence type="ECO:0000259" key="1">
    <source>
        <dbReference type="PROSITE" id="PS50206"/>
    </source>
</evidence>
<dbReference type="PANTHER" id="PTHR43031:SF17">
    <property type="entry name" value="SULFURTRANSFERASE YTWF-RELATED"/>
    <property type="match status" value="1"/>
</dbReference>
<sequence>MISQIRPTDLEAWYTSVEGSGQPLVLDVREPHELALASVVPDGFEVIGIPMGVIPVRLTELPTDRPIACLCHHGARSMQVAMFLQSRGFAELANIAGGIEAWSAERDSTVPRY</sequence>
<protein>
    <submittedName>
        <fullName evidence="2">Rhodanese-like domain-containing protein</fullName>
    </submittedName>
</protein>
<comment type="caution">
    <text evidence="2">The sequence shown here is derived from an EMBL/GenBank/DDBJ whole genome shotgun (WGS) entry which is preliminary data.</text>
</comment>